<evidence type="ECO:0000256" key="5">
    <source>
        <dbReference type="ARBA" id="ARBA00023136"/>
    </source>
</evidence>
<dbReference type="SUPFAM" id="SSF48371">
    <property type="entry name" value="ARM repeat"/>
    <property type="match status" value="7"/>
</dbReference>
<dbReference type="InterPro" id="IPR016024">
    <property type="entry name" value="ARM-type_fold"/>
</dbReference>
<gene>
    <name evidence="10" type="ORF">N0F65_008540</name>
</gene>
<organism evidence="10 11">
    <name type="scientific">Lagenidium giganteum</name>
    <dbReference type="NCBI Taxonomy" id="4803"/>
    <lineage>
        <taxon>Eukaryota</taxon>
        <taxon>Sar</taxon>
        <taxon>Stramenopiles</taxon>
        <taxon>Oomycota</taxon>
        <taxon>Peronosporomycetes</taxon>
        <taxon>Pythiales</taxon>
        <taxon>Pythiaceae</taxon>
    </lineage>
</organism>
<dbReference type="SMART" id="SM00185">
    <property type="entry name" value="ARM"/>
    <property type="match status" value="24"/>
</dbReference>
<sequence length="4397" mass="483119">MGLSHSQQHFFGSPVGGADSDSVDVLQYLERCERQLWKPSSPWKQAYAQSVAVAGPTEQHANQVVAFPDPADSLSIDEAMELIPRLMESPSWVSPLVSLVGSMDQVVQVTALALLCKVVQSAEADAVFIKLSGMVKVLQLLNAEAENVRYAALELIRSICSRNLAIVQAFCRHGLIRQLTQISREDSDALTLSSLILLRLVLREEAAKSEITACETLPLLLKLTQSPNEEIARLAIICIGMCLPNKENLIEINRLSCVEALLRVMAPGNIHADAAAYALSLIADESDEIFPRELTGTAVVRMMETLRGSTKRTKTASAMAYLFASLAKSSIYHSSICTPSNLSILTKLLVGTPKDVLCATAFAIGTVALSAKDSVKLTLFEVDAPQSLVKLVAATDDLVRVMAIFAITTITSEAGVLDSCKLVFPDRESDRQLVQNIHKLNSSILQSRVHEKFCDSAITRLCVGSSFALQLLLRLVSDHDVKLTVCNQEMLQRLVHCLRFGQPQLVQLVLLFCLECSRPSDPGAPWQNDAFCALLELSSVGYRGFFELFLPCEVADVFGLPVLLGNCAKVTKAARAVVSDGVFIAHTMMMSTKVNHPVLHLQVLTLLDQLTQDKNEQAIESIFQNDPDRVANLLHFADVEIQFLASAILRRIFKRRHSDALPSTGAMRQLIKLLGSEDRRVAVSACRVWGNLAQFETKRQRLATTSGAFDAFLVLLQKCLADFQRQDAVTRKNLHAVIRTLYRSVASPEVRHALVAAPNFLKLVDLLFHEDEGIAHLALSIMCEITKTSALKKHVLTSVVMVVIEQILRDRDPLRGSVYKIDSLQLIALLACKDAAAQRLLFEFKIVDAVTLLIHSPVVALNWHILKEALEALAWLASADAAVRKSIASPKMVDMALKHVDSAHTEVAIASLHLLQRLSFESEVKNFVKATKGPTTIMRALNTRNDMEIRRKACSLIRNLVYDHEDNQREFHRLGVSIYLMTLLSSWHKDPAAQKLLIGVLGAIAALCEGAGPESRKIKQEILECHEARLLFQLVTSQSDHDLCTAWSHAMAAIAVGSSINQRRLMEAELVPLLVEFLATKDRGALQIYSAQILASIALRPENRLRILEIGGEKCLTAIIDALRLDVPDLQRFTALFVANVATRCDENKSKIGASGAISPLVDRLSSQQPNVLENVLLALVKLGNHAGNKVKLGSKVCFEKLLNLVHHPELAIRKGSVSTIAVLVEGNEVNKKFLLQCAASVASELCALMKSSNGKVVESAMLILGELSLIPEQTLEISKHIDVLAIVRMMQHINWKIKRAALNTVINLTKESFNKLRFGIQECIDALIEALKSDDLIIVELAVTCLANLSFQEENKAKIANIHTQSMQLLLRLANASVASKDYAGWKELVSEQKSVAGGVPGEDDPQKQSSARSPRHAQDHEEDLEQEMSASPTKRSGDADGSYALDFSSFPARQTVVVEQCMLIISNCAHEFHSQQLVDRVAIRVVAQNVAHPSELVKRCACFILARWCRKDPQNQELVTGQGILAALIQLVSSPNMGTSEAALYALTKLVNHADNHVKMMNLDLLNTVEHNILRRQSYMPYQGLLDRAVRLLGSLATFAKIRQNLRSEEIISDVLTSLLQLHRPLSKNISRLILIMLEEDSLRFFLPKKTLMLLRAVFTDDSTDAKAIRNILQIFVKICTVEEHKTTIALEDSGETLDRLLRELQGFGASENYLDVSGYPPNAITILQLLAEMGGTRRVASILHEKDVYRIFPRYIVPCLSRHFSETPEPETSNELVEGSAETASEHRTANLSAMRLGKHLCQLLTTRAVANFLGFNYQQYVIELLGACISHPIGASDGIDGDTDAGSDPLIMVCLTVFELLTVYAEDKNVMLLSGTPEILHYYLNVWIDRSNSGATDDNSLLFVAPIANVIGIVAMLRDGKQMLVRAGGIPLYLKALAVPHLTDEVREYLAQATSLLSELHQAIEWFDAQDLVSPLVRFMVAYHRSVNLFMWSLRALSAALEGSKTSRQHMLPHTQALALLLRCLDKTQDGNEDQVHFAVNALDCLSAEKELAGQLAKLPELPLAPRLLLVPEDRVTQETQFFATEMIGYMTQHGFVNLLQLEPAMISRIIYFADVTRNERVSTESIVLAMWTLARLIQSPSVNAVCGWLIDDPHGIRVLIQSGIMPGEFPVPSAVTAHVLIVLLALVTRPEWLARVTAFPICTPLARLLESVERTVRIPALQLLSTLLPSCEVVSVSKELWSSVFKHLTEWIEVYGSDPAACPLSNLSIALRSMSLLVAAPVLEPEIQYKLTRSQLPEILCKTIQHFDPLHAAKVESTQLFHDSEDALHRSIMERGVYLSALRICRFLMEVTHVHCEKFLELGIHRNLEEALQQTDAAVLNETLQCMRCLSQVSSETVLLFASLRCVARLRELLTNEDLGVVTVVVSLLLLMCEQQPKLPGLCCLEGIETIGRLVDSAWKNLDDVHRQSAYGVCKLLTLMFSGDENSFLLYDQARIIPTVFAVARSHHSPEQLLRLLLKLSNCSRTHDRFIDLLDDLCEMLADPQCSAAEQNLVLCVLFNMFCREEEAARLQRVLDRGAKALTSKLLPLSAWVSASINDSVVRTLKILRTYVLNPTYRSLFNDGANIPALLQLIRHQNMEIATSAAQVLLTIAQERDVQVAVTVEDGIAVLVRVLRQTSKPVLQGLLLGILSAMSHDSEIQVLILHEGGAARLVELISERNSRSFSSDDRLQSCVAILKDLSTSRLGAERLVEAGGHTVAMDLHKVLASEQQLVGGVAMAALQALRNMAAVRSVTPTLVAARVHVHFFATLLERDEDTWTHEHNVALAGAHSLVAHSKDCHRNLYQVDDVVGKLEDLLQHELPDVRNHALATLRQFSKSDSGRTALAQHLSRNIVRHVCNIIVTLAVDLPDKKSGERIPKAQRDALKLLARLLSHPVEDNNSEVQWELTPLTSLLNIFESVLSNHQSPKLQLAVIHTLHGAYARAFYFTLSSQMLVDLLNVVLISQSAEHSAHAEDVIVQAFANPTEVRASIGGNQILEQLLIVFAQKTEPPQRQRLHKALALALVISLERKLIVNQRFLAKILTLINAVDSTTDPVSPDQTEQELISALCAYLSYAYANATTTALQQSMIELLRSQVNSGALRALLSRAAALHAPLEATDVYIWYLLTDVLEDSAAMRTSVLATKELDTWLDIMLAIFRDVIESTPQTQSRASPTPTGTCEPVPRSIAIISSLRMLAFLANLTKAPSAVIVATDATPAADTDESSIKAQLCTCTLMALHSEPPEPALYEAALVALLAARDGWGEACVMGACDRLQLIPELLNRVLTVFSDPAPAWKRTRHLVLRWLLALVTTGHLIPELKASRARECLENNELIAPADKAFPITILSLLGYNPDLNAEFALALQRFQTSPDFGTRKDALSYLVTFLQLYAVTDEMVQVDAIRCFTKELLSGIAFTEPTSLLTESAFCFLRLAQARSFAEVYLQDWDLNALVQVVFCRKRGTEEQSFSKVLAFSLDEIQQLLEVVWRICAHVDPASAAAVIDDDTLQLVLAFALEAQPQRSSDERDVFERTLGLIDWLLANASGLDAISATACSLLPFVDALPLYQDNGSVCLTLLDKLARDTAHSVRLGDLVLGILSYLYGHVQSLTKTQRERLLLLSLVILKRMGDDSSANALFEESVQLILAHLHSVVEHAARVSWDLLVTLCDQDAAIIAIFNLDGIQALLKECTRDERSKRSTRTMNVHEVSSHSSNSSYTVYRKVEALKCLSKACRTHDEVLAKLGEAQTFASFLFRVLAQEREFVGCSGEAQAAAAHILSRLASQELLRAALLSLEHVTVLIEALESVHVRVVQYALEALFHLRDVTLCMDALVRHATVPVLAQVLHSPLGSGALAERTTMHVLGLLAHMSTRDKAISRRVVSSNLVPRLRAIVANTTQHSTDASVDHFAVCLVANIAKDGDLVTKLLDAHLLEALIEALPCLDPATTLRKAHAAMALLISAIEPSRSTHELDSMLRPATTAVVEALHKCIPRWDAQRAVGHGLAVLEAVATQSETGRHLLLELHAIDLAVQLLSATNAFVKLRALHTVHKWVEDADDNRQVRAVLGDPALLALVRVLTDGSDDALVVALALLNVLLHDDVLQTKLADMTHDVLLRLVTRHAGSVGSSTTGTTAKIVAEALKPLTLMTKTGKVHGVSTASAAVVESLPSLVHLVQGEVADGTRLNALFLLVNFASAQELRSRIHKDGGLHALLRVLAGSKDDKVMQLCLLGIALLTAVDFGSAVDVMVERVGQVVDCLTSRNPGVQANAVWVLSNFANEDRLRQAIIDRGGVTTLQAILSDTIGAESGSGTARPPSSSQRIREYAPKAIKSLGFTPLGGVSSTASPPPPPPPSKA</sequence>
<protein>
    <recommendedName>
        <fullName evidence="7">Vacuolar protein 8</fullName>
    </recommendedName>
</protein>
<keyword evidence="5" id="KW-0472">Membrane</keyword>
<evidence type="ECO:0000256" key="6">
    <source>
        <dbReference type="ARBA" id="ARBA00023288"/>
    </source>
</evidence>
<dbReference type="GO" id="GO:0043495">
    <property type="term" value="F:protein-membrane adaptor activity"/>
    <property type="evidence" value="ECO:0007669"/>
    <property type="project" value="InterPro"/>
</dbReference>
<feature type="repeat" description="ARM" evidence="8">
    <location>
        <begin position="1323"/>
        <end position="1362"/>
    </location>
</feature>
<feature type="compositionally biased region" description="Pro residues" evidence="9">
    <location>
        <begin position="4387"/>
        <end position="4397"/>
    </location>
</feature>
<evidence type="ECO:0000256" key="8">
    <source>
        <dbReference type="PROSITE-ProRule" id="PRU00259"/>
    </source>
</evidence>
<reference evidence="10" key="2">
    <citation type="journal article" date="2023" name="Microbiol Resour">
        <title>Decontamination and Annotation of the Draft Genome Sequence of the Oomycete Lagenidium giganteum ARSEF 373.</title>
        <authorList>
            <person name="Morgan W.R."/>
            <person name="Tartar A."/>
        </authorList>
    </citation>
    <scope>NUCLEOTIDE SEQUENCE</scope>
    <source>
        <strain evidence="10">ARSEF 373</strain>
    </source>
</reference>
<dbReference type="GO" id="GO:0005774">
    <property type="term" value="C:vacuolar membrane"/>
    <property type="evidence" value="ECO:0007669"/>
    <property type="project" value="UniProtKB-SubCell"/>
</dbReference>
<keyword evidence="4" id="KW-0677">Repeat</keyword>
<reference evidence="10" key="1">
    <citation type="submission" date="2022-11" db="EMBL/GenBank/DDBJ databases">
        <authorList>
            <person name="Morgan W.R."/>
            <person name="Tartar A."/>
        </authorList>
    </citation>
    <scope>NUCLEOTIDE SEQUENCE</scope>
    <source>
        <strain evidence="10">ARSEF 373</strain>
    </source>
</reference>
<evidence type="ECO:0000256" key="2">
    <source>
        <dbReference type="ARBA" id="ARBA00005462"/>
    </source>
</evidence>
<feature type="repeat" description="ARM" evidence="8">
    <location>
        <begin position="2630"/>
        <end position="2672"/>
    </location>
</feature>
<dbReference type="Gene3D" id="1.25.10.10">
    <property type="entry name" value="Leucine-rich Repeat Variant"/>
    <property type="match status" value="13"/>
</dbReference>
<dbReference type="PROSITE" id="PS50176">
    <property type="entry name" value="ARM_REPEAT"/>
    <property type="match status" value="4"/>
</dbReference>
<evidence type="ECO:0000256" key="3">
    <source>
        <dbReference type="ARBA" id="ARBA00022554"/>
    </source>
</evidence>
<accession>A0AAV2YNS8</accession>
<evidence type="ECO:0000256" key="7">
    <source>
        <dbReference type="ARBA" id="ARBA00026209"/>
    </source>
</evidence>
<dbReference type="GO" id="GO:0071562">
    <property type="term" value="P:nucleus-vacuole junction assembly"/>
    <property type="evidence" value="ECO:0007669"/>
    <property type="project" value="InterPro"/>
</dbReference>
<feature type="repeat" description="ARM" evidence="8">
    <location>
        <begin position="665"/>
        <end position="707"/>
    </location>
</feature>
<comment type="caution">
    <text evidence="10">The sequence shown here is derived from an EMBL/GenBank/DDBJ whole genome shotgun (WGS) entry which is preliminary data.</text>
</comment>
<feature type="region of interest" description="Disordered" evidence="9">
    <location>
        <begin position="1397"/>
        <end position="1440"/>
    </location>
</feature>
<evidence type="ECO:0000313" key="11">
    <source>
        <dbReference type="Proteomes" id="UP001146120"/>
    </source>
</evidence>
<feature type="repeat" description="ARM" evidence="8">
    <location>
        <begin position="2713"/>
        <end position="2761"/>
    </location>
</feature>
<dbReference type="InterPro" id="IPR011989">
    <property type="entry name" value="ARM-like"/>
</dbReference>
<dbReference type="PANTHER" id="PTHR47249:SF1">
    <property type="entry name" value="VACUOLAR PROTEIN 8"/>
    <property type="match status" value="1"/>
</dbReference>
<evidence type="ECO:0000256" key="1">
    <source>
        <dbReference type="ARBA" id="ARBA00004592"/>
    </source>
</evidence>
<comment type="similarity">
    <text evidence="2">Belongs to the beta-catenin family.</text>
</comment>
<evidence type="ECO:0000256" key="9">
    <source>
        <dbReference type="SAM" id="MobiDB-lite"/>
    </source>
</evidence>
<dbReference type="EMBL" id="DAKRPA010000188">
    <property type="protein sequence ID" value="DAZ95821.1"/>
    <property type="molecule type" value="Genomic_DNA"/>
</dbReference>
<comment type="subcellular location">
    <subcellularLocation>
        <location evidence="1">Vacuole membrane</location>
        <topology evidence="1">Lipid-anchor</topology>
    </subcellularLocation>
</comment>
<proteinExistence type="inferred from homology"/>
<evidence type="ECO:0000256" key="4">
    <source>
        <dbReference type="ARBA" id="ARBA00022737"/>
    </source>
</evidence>
<name>A0AAV2YNS8_9STRA</name>
<dbReference type="InterPro" id="IPR045156">
    <property type="entry name" value="Vac8"/>
</dbReference>
<feature type="region of interest" description="Disordered" evidence="9">
    <location>
        <begin position="4374"/>
        <end position="4397"/>
    </location>
</feature>
<dbReference type="PANTHER" id="PTHR47249">
    <property type="entry name" value="VACUOLAR PROTEIN 8"/>
    <property type="match status" value="1"/>
</dbReference>
<evidence type="ECO:0000313" key="10">
    <source>
        <dbReference type="EMBL" id="DAZ95821.1"/>
    </source>
</evidence>
<keyword evidence="3" id="KW-0926">Vacuole</keyword>
<keyword evidence="11" id="KW-1185">Reference proteome</keyword>
<dbReference type="Proteomes" id="UP001146120">
    <property type="component" value="Unassembled WGS sequence"/>
</dbReference>
<dbReference type="InterPro" id="IPR000225">
    <property type="entry name" value="Armadillo"/>
</dbReference>
<keyword evidence="6" id="KW-0449">Lipoprotein</keyword>